<keyword evidence="2" id="KW-0732">Signal</keyword>
<dbReference type="STRING" id="1348612.A0A397IUY2"/>
<evidence type="ECO:0000313" key="3">
    <source>
        <dbReference type="EMBL" id="RHZ76934.1"/>
    </source>
</evidence>
<protein>
    <submittedName>
        <fullName evidence="3">Uncharacterized protein</fullName>
    </submittedName>
</protein>
<dbReference type="Proteomes" id="UP000266861">
    <property type="component" value="Unassembled WGS sequence"/>
</dbReference>
<dbReference type="AlphaFoldDB" id="A0A397IUY2"/>
<feature type="signal peptide" evidence="2">
    <location>
        <begin position="1"/>
        <end position="19"/>
    </location>
</feature>
<evidence type="ECO:0000313" key="4">
    <source>
        <dbReference type="Proteomes" id="UP000266861"/>
    </source>
</evidence>
<name>A0A397IUY2_9GLOM</name>
<sequence>MKLFAVVSVGLSLLSIINATPLDLTKRRFGQEHTKLADKTYQAMKDAVKGTKFEEVTGNLSGEAVRALLAKAPTCEQQDVADKCVDIAHQLGKEVSKDREKKLICVCQTYRKLERNTPKAGQPSKLCDRPPRNKELKGLVQAQDPTGPKTHSTKKSHPTTTKSKTHPTTKKSHPTTTKSKTHPTPPPENTDNEAFKHPVGGVQMPLIIKLVHGGPDGDFQVLNSKFQQKDTAHNRQCDVQHNLCFNKFNAGDRSFQGSDCDNQNNVCKAGPPVFAK</sequence>
<feature type="compositionally biased region" description="Basic residues" evidence="1">
    <location>
        <begin position="151"/>
        <end position="173"/>
    </location>
</feature>
<dbReference type="EMBL" id="PQFF01000177">
    <property type="protein sequence ID" value="RHZ76934.1"/>
    <property type="molecule type" value="Genomic_DNA"/>
</dbReference>
<comment type="caution">
    <text evidence="3">The sequence shown here is derived from an EMBL/GenBank/DDBJ whole genome shotgun (WGS) entry which is preliminary data.</text>
</comment>
<dbReference type="OrthoDB" id="2153847at2759"/>
<accession>A0A397IUY2</accession>
<organism evidence="3 4">
    <name type="scientific">Diversispora epigaea</name>
    <dbReference type="NCBI Taxonomy" id="1348612"/>
    <lineage>
        <taxon>Eukaryota</taxon>
        <taxon>Fungi</taxon>
        <taxon>Fungi incertae sedis</taxon>
        <taxon>Mucoromycota</taxon>
        <taxon>Glomeromycotina</taxon>
        <taxon>Glomeromycetes</taxon>
        <taxon>Diversisporales</taxon>
        <taxon>Diversisporaceae</taxon>
        <taxon>Diversispora</taxon>
    </lineage>
</organism>
<reference evidence="3 4" key="1">
    <citation type="submission" date="2018-08" db="EMBL/GenBank/DDBJ databases">
        <title>Genome and evolution of the arbuscular mycorrhizal fungus Diversispora epigaea (formerly Glomus versiforme) and its bacterial endosymbionts.</title>
        <authorList>
            <person name="Sun X."/>
            <person name="Fei Z."/>
            <person name="Harrison M."/>
        </authorList>
    </citation>
    <scope>NUCLEOTIDE SEQUENCE [LARGE SCALE GENOMIC DNA]</scope>
    <source>
        <strain evidence="3 4">IT104</strain>
    </source>
</reference>
<keyword evidence="4" id="KW-1185">Reference proteome</keyword>
<evidence type="ECO:0000256" key="2">
    <source>
        <dbReference type="SAM" id="SignalP"/>
    </source>
</evidence>
<gene>
    <name evidence="3" type="ORF">Glove_187g68</name>
</gene>
<evidence type="ECO:0000256" key="1">
    <source>
        <dbReference type="SAM" id="MobiDB-lite"/>
    </source>
</evidence>
<feature type="chain" id="PRO_5017418320" evidence="2">
    <location>
        <begin position="20"/>
        <end position="276"/>
    </location>
</feature>
<proteinExistence type="predicted"/>
<feature type="region of interest" description="Disordered" evidence="1">
    <location>
        <begin position="139"/>
        <end position="197"/>
    </location>
</feature>